<dbReference type="RefSeq" id="WP_205493878.1">
    <property type="nucleotide sequence ID" value="NZ_JAFHAP010000006.1"/>
</dbReference>
<protein>
    <submittedName>
        <fullName evidence="1">Phage tail protein</fullName>
    </submittedName>
</protein>
<dbReference type="InterPro" id="IPR006724">
    <property type="entry name" value="Phage_TTP"/>
</dbReference>
<comment type="caution">
    <text evidence="1">The sequence shown here is derived from an EMBL/GenBank/DDBJ whole genome shotgun (WGS) entry which is preliminary data.</text>
</comment>
<dbReference type="Pfam" id="PF04630">
    <property type="entry name" value="Phage_TTP_1"/>
    <property type="match status" value="1"/>
</dbReference>
<dbReference type="NCBIfam" id="TIGR01603">
    <property type="entry name" value="maj_tail_phi13"/>
    <property type="match status" value="1"/>
</dbReference>
<sequence length="187" mass="20759">MAVQVGLRDLYYAVLTKDDSTGVTYQTPKKIAAAINAKISPKTNSETLYADDGPVETASSLGEIEVELEVSDLPLDVQAELLGHTVSQGVIIKKSTDIAPYVAIGFKSVKSNGKFRYVWLLKGKFEVPESEYKTMEDKPEFQTATIKGTFIRRDWDNAWQKIADEDHPDYVPNIGQNWFSAVEPPTA</sequence>
<evidence type="ECO:0000313" key="1">
    <source>
        <dbReference type="EMBL" id="MBN2909155.1"/>
    </source>
</evidence>
<organism evidence="1 2">
    <name type="scientific">Polycladomyces zharkentensis</name>
    <dbReference type="NCBI Taxonomy" id="2807616"/>
    <lineage>
        <taxon>Bacteria</taxon>
        <taxon>Bacillati</taxon>
        <taxon>Bacillota</taxon>
        <taxon>Bacilli</taxon>
        <taxon>Bacillales</taxon>
        <taxon>Thermoactinomycetaceae</taxon>
        <taxon>Polycladomyces</taxon>
    </lineage>
</organism>
<accession>A0ABS2WI77</accession>
<name>A0ABS2WI77_9BACL</name>
<keyword evidence="2" id="KW-1185">Reference proteome</keyword>
<reference evidence="1" key="1">
    <citation type="journal article" date="2024" name="Int. J. Syst. Evol. Microbiol.">
        <title>Polycladomyces zharkentensis sp. nov., a novel thermophilic cellulose- and starch-degrading member of the Bacillota from a geothermal aquifer in Kazakhstan.</title>
        <authorList>
            <person name="Mashzhan A."/>
            <person name="Kistaubayeva A."/>
            <person name="Javier-Lopez R."/>
            <person name="Bissenova U."/>
            <person name="Bissenbay A."/>
            <person name="Birkeland N.K."/>
        </authorList>
    </citation>
    <scope>NUCLEOTIDE SEQUENCE</scope>
    <source>
        <strain evidence="1">ZKZ2T</strain>
    </source>
</reference>
<dbReference type="InterPro" id="IPR006490">
    <property type="entry name" value="Maj_tail_phi13"/>
</dbReference>
<evidence type="ECO:0000313" key="2">
    <source>
        <dbReference type="Proteomes" id="UP001177120"/>
    </source>
</evidence>
<dbReference type="Proteomes" id="UP001177120">
    <property type="component" value="Unassembled WGS sequence"/>
</dbReference>
<gene>
    <name evidence="1" type="ORF">JQC72_06410</name>
</gene>
<proteinExistence type="predicted"/>
<dbReference type="EMBL" id="JAFHAP010000006">
    <property type="protein sequence ID" value="MBN2909155.1"/>
    <property type="molecule type" value="Genomic_DNA"/>
</dbReference>